<dbReference type="GO" id="GO:0005886">
    <property type="term" value="C:plasma membrane"/>
    <property type="evidence" value="ECO:0007669"/>
    <property type="project" value="UniProtKB-SubCell"/>
</dbReference>
<dbReference type="SUPFAM" id="SSF56954">
    <property type="entry name" value="Outer membrane efflux proteins (OEP)"/>
    <property type="match status" value="1"/>
</dbReference>
<dbReference type="GO" id="GO:0015562">
    <property type="term" value="F:efflux transmembrane transporter activity"/>
    <property type="evidence" value="ECO:0007669"/>
    <property type="project" value="InterPro"/>
</dbReference>
<feature type="region of interest" description="Disordered" evidence="3">
    <location>
        <begin position="106"/>
        <end position="125"/>
    </location>
</feature>
<evidence type="ECO:0000313" key="4">
    <source>
        <dbReference type="EMBL" id="TFW26558.1"/>
    </source>
</evidence>
<accession>A0A4Y9SK35</accession>
<dbReference type="EMBL" id="SPVG01000077">
    <property type="protein sequence ID" value="TFW26558.1"/>
    <property type="molecule type" value="Genomic_DNA"/>
</dbReference>
<keyword evidence="2" id="KW-0449">Lipoprotein</keyword>
<dbReference type="InterPro" id="IPR010131">
    <property type="entry name" value="MdtP/NodT-like"/>
</dbReference>
<dbReference type="PROSITE" id="PS51257">
    <property type="entry name" value="PROKAR_LIPOPROTEIN"/>
    <property type="match status" value="1"/>
</dbReference>
<feature type="signal peptide" evidence="2">
    <location>
        <begin position="1"/>
        <end position="19"/>
    </location>
</feature>
<dbReference type="AlphaFoldDB" id="A0A4Y9SK35"/>
<keyword evidence="2" id="KW-0812">Transmembrane</keyword>
<organism evidence="4 5">
    <name type="scientific">Duganella callida</name>
    <dbReference type="NCBI Taxonomy" id="2561932"/>
    <lineage>
        <taxon>Bacteria</taxon>
        <taxon>Pseudomonadati</taxon>
        <taxon>Pseudomonadota</taxon>
        <taxon>Betaproteobacteria</taxon>
        <taxon>Burkholderiales</taxon>
        <taxon>Oxalobacteraceae</taxon>
        <taxon>Telluria group</taxon>
        <taxon>Duganella</taxon>
    </lineage>
</organism>
<evidence type="ECO:0000256" key="1">
    <source>
        <dbReference type="ARBA" id="ARBA00007613"/>
    </source>
</evidence>
<keyword evidence="5" id="KW-1185">Reference proteome</keyword>
<dbReference type="PANTHER" id="PTHR30203:SF33">
    <property type="entry name" value="BLR4455 PROTEIN"/>
    <property type="match status" value="1"/>
</dbReference>
<dbReference type="OrthoDB" id="9770517at2"/>
<dbReference type="NCBIfam" id="TIGR01845">
    <property type="entry name" value="outer_NodT"/>
    <property type="match status" value="1"/>
</dbReference>
<keyword evidence="2" id="KW-0732">Signal</keyword>
<keyword evidence="2" id="KW-1134">Transmembrane beta strand</keyword>
<dbReference type="Pfam" id="PF02321">
    <property type="entry name" value="OEP"/>
    <property type="match status" value="2"/>
</dbReference>
<evidence type="ECO:0000256" key="2">
    <source>
        <dbReference type="RuleBase" id="RU362097"/>
    </source>
</evidence>
<dbReference type="Gene3D" id="1.20.1600.10">
    <property type="entry name" value="Outer membrane efflux proteins (OEP)"/>
    <property type="match status" value="1"/>
</dbReference>
<dbReference type="InterPro" id="IPR003423">
    <property type="entry name" value="OMP_efflux"/>
</dbReference>
<dbReference type="Gene3D" id="2.20.200.10">
    <property type="entry name" value="Outer membrane efflux proteins (OEP)"/>
    <property type="match status" value="1"/>
</dbReference>
<keyword evidence="2" id="KW-0472">Membrane</keyword>
<protein>
    <submittedName>
        <fullName evidence="4">Efflux transporter outer membrane subunit</fullName>
    </submittedName>
</protein>
<sequence length="468" mass="49514">MRPLMLALLAAGLAGCSLAPTYRVPESVAPAAAFQEAPGWKQAQPADALARGQWWKVYGDDGLNALQDKISMGNQSLQAALARLQQARAQTQFAGANRYPTVEAKAGATRARTSVNSPGFKPGAEPVGNNYSLGLDLSYELDVFGRVRNQVSAAEAGEQASTADVATLELSLRAELASDYFSLRSDDAQQQLLDRTVEEYAKALQLTENLFKGGAAASIDVAQAQAQLETARTRAADLRLHRAQTEHAIAVLLGENPSSFKLAPQALADGVTPPAIDPGLPSALLERRPDVAAAERRVAAANASIGVAKAAYFPVFSLAAAFGYDSTQTGSWLQAPSRAWSVGPLAALTLFDGGRRRAQNEQAQAAYDEQVANYRNTVLAAYRDVEDSLAALRELERQSVSQAAAAAAAGRALEQSNYRYKGGVATYLEVSVSQNAALQAQLAASAIQLRRMQASVQLVKALGGGWQA</sequence>
<gene>
    <name evidence="4" type="ORF">E4L98_08350</name>
</gene>
<evidence type="ECO:0000256" key="3">
    <source>
        <dbReference type="SAM" id="MobiDB-lite"/>
    </source>
</evidence>
<comment type="subcellular location">
    <subcellularLocation>
        <location evidence="2">Cell membrane</location>
        <topology evidence="2">Lipid-anchor</topology>
    </subcellularLocation>
</comment>
<feature type="chain" id="PRO_5021465112" evidence="2">
    <location>
        <begin position="20"/>
        <end position="468"/>
    </location>
</feature>
<comment type="caution">
    <text evidence="4">The sequence shown here is derived from an EMBL/GenBank/DDBJ whole genome shotgun (WGS) entry which is preliminary data.</text>
</comment>
<evidence type="ECO:0000313" key="5">
    <source>
        <dbReference type="Proteomes" id="UP000297729"/>
    </source>
</evidence>
<dbReference type="PANTHER" id="PTHR30203">
    <property type="entry name" value="OUTER MEMBRANE CATION EFFLUX PROTEIN"/>
    <property type="match status" value="1"/>
</dbReference>
<keyword evidence="2" id="KW-0564">Palmitate</keyword>
<comment type="similarity">
    <text evidence="1 2">Belongs to the outer membrane factor (OMF) (TC 1.B.17) family.</text>
</comment>
<proteinExistence type="inferred from homology"/>
<name>A0A4Y9SK35_9BURK</name>
<reference evidence="4 5" key="1">
    <citation type="submission" date="2019-03" db="EMBL/GenBank/DDBJ databases">
        <title>Draft Genome Sequence of Duganella callidus sp. nov., a Novel Duganella Species Isolated from Cultivated Soil.</title>
        <authorList>
            <person name="Raths R."/>
            <person name="Peta V."/>
            <person name="Bucking H."/>
        </authorList>
    </citation>
    <scope>NUCLEOTIDE SEQUENCE [LARGE SCALE GENOMIC DNA]</scope>
    <source>
        <strain evidence="4 5">DN04</strain>
    </source>
</reference>
<dbReference type="Proteomes" id="UP000297729">
    <property type="component" value="Unassembled WGS sequence"/>
</dbReference>